<feature type="region of interest" description="Disordered" evidence="4">
    <location>
        <begin position="28"/>
        <end position="47"/>
    </location>
</feature>
<dbReference type="PANTHER" id="PTHR15574:SF21">
    <property type="entry name" value="DDB1- AND CUL4-ASSOCIATED FACTOR 8"/>
    <property type="match status" value="1"/>
</dbReference>
<keyword evidence="2" id="KW-0677">Repeat</keyword>
<feature type="region of interest" description="Disordered" evidence="4">
    <location>
        <begin position="340"/>
        <end position="364"/>
    </location>
</feature>
<evidence type="ECO:0000256" key="4">
    <source>
        <dbReference type="SAM" id="MobiDB-lite"/>
    </source>
</evidence>
<evidence type="ECO:0000256" key="1">
    <source>
        <dbReference type="ARBA" id="ARBA00022574"/>
    </source>
</evidence>
<dbReference type="PROSITE" id="PS50005">
    <property type="entry name" value="TPR"/>
    <property type="match status" value="1"/>
</dbReference>
<evidence type="ECO:0000313" key="5">
    <source>
        <dbReference type="EMBL" id="KAL3788935.1"/>
    </source>
</evidence>
<sequence>MTQLNLIEWRTRMFSHRDTAVIPWLPEYQRSPSSGGPKTSATSAASPNKQSCKIIRLLSARERIGLKSKCTRVGSLSEGVLVSNEELSRADISSSSKIANRNIRRLQNMILAIGPGTPASCVLSSVPSAGGATDGGGDDSDSVSSNDEDDIFDPDSNEEEEEDVEMLDDEELEEENEEYVDSEDDGSEEKESETNRYFEMSPSNTHVESDEGFRLDVKKSLDEKKPESHDDVMTSGDDQREVEREIERQLAARPSESERDPEDEQEHQQRITGQRTAWTRRAIGNSLPGDGDNFDDDSQYTHNDSDNNATLDEIDHINESRARQAEQVIEFLHNQVMRQQRRLRRSHRHPVSTVSRGSNLPPPQRYEREVARSMKHGGCINTACWLDCGWRISTVSHEDAHPYDRFYNNVYTTSHSHSSNDSQWAPSWQRSSYNDGLAVLTSPSEYPTQLITSGDDHLVKFWDVYQSMGSTSPLPGGSSTINPFSSPRVPMGASSELITRWREHVNKNDDDSDEWSSIHKQRRYLPGIVHPLLTLSTGHRGNVFHATPVPYTPGKVLTCAADGYLRLTDVEINATSSPAALQRGRSASTSSASIVGEASTIIISPEYRSENGESETSFQFRDSLMCFSHHFLTSNVGLVCSERGLLHFDLRLPPSSQKRGSLVEELSATCKSCCVLSKHNEESDSAYVFAGGSGTDVALYDLRMTGRPSSQAVQRYRPRPLRQKSAVSVSGIELSKDKRELLVAYESDQCYTFPVFPESSVAGQTISNKNASSDHSIVETKPVSELAQYGGHLNRLTFLKMAKYAGPHDEYICTGSDSGHAWIYEKRSGSVAAFLRADHSTCNGILPHPSLPYFITYGIDSTVKLWRATIPVDNDIDDSDAGRYAFSQKGKYDKSIVCDKWKASRKRNPVDLDNEEISFFPNETPDEDVVEDSFSIGFMGILFARSRSSNEMPFIGNDLSNLNIEIRKNYFLCARSASLEEDIPVKSGLTGLKRRMSLIKLRHQADRLGLNWECAVPWDLSFKDHLLATHAKRDDLFTYGAAADLIPDPSDWIPYHTLMANPPLLCGMQFCKRHKQFYHELYVDKSIHPVSRGCMANDRCLQVHESKAVLCESLPKLNEQPDDLDKNEKNDHIYEAARAWDILYRTVTLLKEAGNAALQKKLNCLAARYYDKAIVYCSVAYMEFPTGNVDFLADHQVALSDNSGWECYWTGLLKTLIQIRLNLSLCCLKSDVNDTKAAIFQAKLALKELRPFVAKKGCVKTGKKLEKTRLEEPPTTYTEAMSLQSKAFFRLGSGQLLLGDFEEAIESFEQSIKSSSASSPEKKPDQVVLRKLQEAKVANRRQFSSERKKFKFMFSSQEDRDTNTR</sequence>
<dbReference type="Proteomes" id="UP001516023">
    <property type="component" value="Unassembled WGS sequence"/>
</dbReference>
<dbReference type="InterPro" id="IPR019734">
    <property type="entry name" value="TPR_rpt"/>
</dbReference>
<feature type="compositionally biased region" description="Polar residues" evidence="4">
    <location>
        <begin position="30"/>
        <end position="47"/>
    </location>
</feature>
<evidence type="ECO:0000256" key="3">
    <source>
        <dbReference type="PROSITE-ProRule" id="PRU00339"/>
    </source>
</evidence>
<keyword evidence="6" id="KW-1185">Reference proteome</keyword>
<reference evidence="5 6" key="1">
    <citation type="journal article" date="2020" name="G3 (Bethesda)">
        <title>Improved Reference Genome for Cyclotella cryptica CCMP332, a Model for Cell Wall Morphogenesis, Salinity Adaptation, and Lipid Production in Diatoms (Bacillariophyta).</title>
        <authorList>
            <person name="Roberts W.R."/>
            <person name="Downey K.M."/>
            <person name="Ruck E.C."/>
            <person name="Traller J.C."/>
            <person name="Alverson A.J."/>
        </authorList>
    </citation>
    <scope>NUCLEOTIDE SEQUENCE [LARGE SCALE GENOMIC DNA]</scope>
    <source>
        <strain evidence="5 6">CCMP332</strain>
    </source>
</reference>
<dbReference type="Gene3D" id="1.25.40.10">
    <property type="entry name" value="Tetratricopeptide repeat domain"/>
    <property type="match status" value="1"/>
</dbReference>
<feature type="compositionally biased region" description="Basic and acidic residues" evidence="4">
    <location>
        <begin position="207"/>
        <end position="258"/>
    </location>
</feature>
<evidence type="ECO:0008006" key="7">
    <source>
        <dbReference type="Google" id="ProtNLM"/>
    </source>
</evidence>
<accession>A0ABD3PL56</accession>
<dbReference type="InterPro" id="IPR036322">
    <property type="entry name" value="WD40_repeat_dom_sf"/>
</dbReference>
<protein>
    <recommendedName>
        <fullName evidence="7">C3H1-type domain-containing protein</fullName>
    </recommendedName>
</protein>
<dbReference type="PANTHER" id="PTHR15574">
    <property type="entry name" value="WD REPEAT DOMAIN-CONTAINING FAMILY"/>
    <property type="match status" value="1"/>
</dbReference>
<dbReference type="EMBL" id="JABMIG020000149">
    <property type="protein sequence ID" value="KAL3788935.1"/>
    <property type="molecule type" value="Genomic_DNA"/>
</dbReference>
<feature type="compositionally biased region" description="Acidic residues" evidence="4">
    <location>
        <begin position="136"/>
        <end position="191"/>
    </location>
</feature>
<comment type="caution">
    <text evidence="5">The sequence shown here is derived from an EMBL/GenBank/DDBJ whole genome shotgun (WGS) entry which is preliminary data.</text>
</comment>
<name>A0ABD3PL56_9STRA</name>
<dbReference type="InterPro" id="IPR001680">
    <property type="entry name" value="WD40_rpt"/>
</dbReference>
<feature type="repeat" description="TPR" evidence="3">
    <location>
        <begin position="1285"/>
        <end position="1318"/>
    </location>
</feature>
<proteinExistence type="predicted"/>
<dbReference type="InterPro" id="IPR045151">
    <property type="entry name" value="DCAF8"/>
</dbReference>
<gene>
    <name evidence="5" type="ORF">HJC23_000219</name>
</gene>
<dbReference type="InterPro" id="IPR011990">
    <property type="entry name" value="TPR-like_helical_dom_sf"/>
</dbReference>
<organism evidence="5 6">
    <name type="scientific">Cyclotella cryptica</name>
    <dbReference type="NCBI Taxonomy" id="29204"/>
    <lineage>
        <taxon>Eukaryota</taxon>
        <taxon>Sar</taxon>
        <taxon>Stramenopiles</taxon>
        <taxon>Ochrophyta</taxon>
        <taxon>Bacillariophyta</taxon>
        <taxon>Coscinodiscophyceae</taxon>
        <taxon>Thalassiosirophycidae</taxon>
        <taxon>Stephanodiscales</taxon>
        <taxon>Stephanodiscaceae</taxon>
        <taxon>Cyclotella</taxon>
    </lineage>
</organism>
<feature type="compositionally biased region" description="Polar residues" evidence="4">
    <location>
        <begin position="300"/>
        <end position="310"/>
    </location>
</feature>
<dbReference type="InterPro" id="IPR015943">
    <property type="entry name" value="WD40/YVTN_repeat-like_dom_sf"/>
</dbReference>
<dbReference type="Gene3D" id="2.130.10.10">
    <property type="entry name" value="YVTN repeat-like/Quinoprotein amine dehydrogenase"/>
    <property type="match status" value="2"/>
</dbReference>
<feature type="region of interest" description="Disordered" evidence="4">
    <location>
        <begin position="124"/>
        <end position="310"/>
    </location>
</feature>
<evidence type="ECO:0000256" key="2">
    <source>
        <dbReference type="ARBA" id="ARBA00022737"/>
    </source>
</evidence>
<dbReference type="SUPFAM" id="SSF48452">
    <property type="entry name" value="TPR-like"/>
    <property type="match status" value="1"/>
</dbReference>
<keyword evidence="3" id="KW-0802">TPR repeat</keyword>
<feature type="compositionally biased region" description="Basic residues" evidence="4">
    <location>
        <begin position="340"/>
        <end position="350"/>
    </location>
</feature>
<dbReference type="SMART" id="SM00320">
    <property type="entry name" value="WD40"/>
    <property type="match status" value="6"/>
</dbReference>
<dbReference type="SUPFAM" id="SSF50978">
    <property type="entry name" value="WD40 repeat-like"/>
    <property type="match status" value="1"/>
</dbReference>
<keyword evidence="1" id="KW-0853">WD repeat</keyword>
<evidence type="ECO:0000313" key="6">
    <source>
        <dbReference type="Proteomes" id="UP001516023"/>
    </source>
</evidence>